<feature type="region of interest" description="Disordered" evidence="8">
    <location>
        <begin position="1"/>
        <end position="29"/>
    </location>
</feature>
<protein>
    <recommendedName>
        <fullName evidence="9">C2H2-type domain-containing protein</fullName>
    </recommendedName>
</protein>
<keyword evidence="2" id="KW-0479">Metal-binding</keyword>
<dbReference type="EMBL" id="GEDC01013926">
    <property type="protein sequence ID" value="JAS23372.1"/>
    <property type="molecule type" value="Transcribed_RNA"/>
</dbReference>
<dbReference type="SUPFAM" id="SSF57667">
    <property type="entry name" value="beta-beta-alpha zinc fingers"/>
    <property type="match status" value="1"/>
</dbReference>
<evidence type="ECO:0000256" key="3">
    <source>
        <dbReference type="ARBA" id="ARBA00022737"/>
    </source>
</evidence>
<keyword evidence="5" id="KW-0862">Zinc</keyword>
<keyword evidence="3" id="KW-0677">Repeat</keyword>
<evidence type="ECO:0000256" key="1">
    <source>
        <dbReference type="ARBA" id="ARBA00004123"/>
    </source>
</evidence>
<dbReference type="PROSITE" id="PS50157">
    <property type="entry name" value="ZINC_FINGER_C2H2_2"/>
    <property type="match status" value="1"/>
</dbReference>
<evidence type="ECO:0000256" key="6">
    <source>
        <dbReference type="ARBA" id="ARBA00023242"/>
    </source>
</evidence>
<evidence type="ECO:0000256" key="8">
    <source>
        <dbReference type="SAM" id="MobiDB-lite"/>
    </source>
</evidence>
<comment type="subcellular location">
    <subcellularLocation>
        <location evidence="1">Nucleus</location>
    </subcellularLocation>
</comment>
<dbReference type="GO" id="GO:0008270">
    <property type="term" value="F:zinc ion binding"/>
    <property type="evidence" value="ECO:0007669"/>
    <property type="project" value="UniProtKB-KW"/>
</dbReference>
<sequence length="175" mass="20240">MDIKEEPLDPNEECLSSTVPEMASDEPDVDPLEHLEVKMEEGERENKIHNMPLIKAKMEEPINIPNIFVCDGIKIEKDLTEIVEEENDTDLSDWQETDKEDPHAETIETKTSMDSFGTSQVMHNELRRRTYCKSILKGQLNTSREKPFRCRLCTAQFIRNSSLICHLRIHTGEKP</sequence>
<evidence type="ECO:0000256" key="7">
    <source>
        <dbReference type="PROSITE-ProRule" id="PRU00042"/>
    </source>
</evidence>
<reference evidence="10" key="1">
    <citation type="submission" date="2015-12" db="EMBL/GenBank/DDBJ databases">
        <title>De novo transcriptome assembly of four potential Pierce s Disease insect vectors from Arizona vineyards.</title>
        <authorList>
            <person name="Tassone E.E."/>
        </authorList>
    </citation>
    <scope>NUCLEOTIDE SEQUENCE</scope>
</reference>
<keyword evidence="4 7" id="KW-0863">Zinc-finger</keyword>
<keyword evidence="6" id="KW-0539">Nucleus</keyword>
<evidence type="ECO:0000256" key="4">
    <source>
        <dbReference type="ARBA" id="ARBA00022771"/>
    </source>
</evidence>
<evidence type="ECO:0000256" key="5">
    <source>
        <dbReference type="ARBA" id="ARBA00022833"/>
    </source>
</evidence>
<dbReference type="AlphaFoldDB" id="A0A1B6DCM0"/>
<dbReference type="FunFam" id="3.30.160.60:FF:000512">
    <property type="entry name" value="zinc finger protein 197 isoform X1"/>
    <property type="match status" value="1"/>
</dbReference>
<dbReference type="InterPro" id="IPR013087">
    <property type="entry name" value="Znf_C2H2_type"/>
</dbReference>
<proteinExistence type="predicted"/>
<gene>
    <name evidence="10" type="ORF">g.32531</name>
</gene>
<evidence type="ECO:0000313" key="10">
    <source>
        <dbReference type="EMBL" id="JAS23372.1"/>
    </source>
</evidence>
<feature type="non-terminal residue" evidence="10">
    <location>
        <position position="175"/>
    </location>
</feature>
<organism evidence="10">
    <name type="scientific">Clastoptera arizonana</name>
    <name type="common">Arizona spittle bug</name>
    <dbReference type="NCBI Taxonomy" id="38151"/>
    <lineage>
        <taxon>Eukaryota</taxon>
        <taxon>Metazoa</taxon>
        <taxon>Ecdysozoa</taxon>
        <taxon>Arthropoda</taxon>
        <taxon>Hexapoda</taxon>
        <taxon>Insecta</taxon>
        <taxon>Pterygota</taxon>
        <taxon>Neoptera</taxon>
        <taxon>Paraneoptera</taxon>
        <taxon>Hemiptera</taxon>
        <taxon>Auchenorrhyncha</taxon>
        <taxon>Cercopoidea</taxon>
        <taxon>Clastopteridae</taxon>
        <taxon>Clastoptera</taxon>
    </lineage>
</organism>
<accession>A0A1B6DCM0</accession>
<feature type="domain" description="C2H2-type" evidence="9">
    <location>
        <begin position="148"/>
        <end position="175"/>
    </location>
</feature>
<dbReference type="InterPro" id="IPR036236">
    <property type="entry name" value="Znf_C2H2_sf"/>
</dbReference>
<dbReference type="GO" id="GO:0005634">
    <property type="term" value="C:nucleus"/>
    <property type="evidence" value="ECO:0007669"/>
    <property type="project" value="UniProtKB-SubCell"/>
</dbReference>
<evidence type="ECO:0000256" key="2">
    <source>
        <dbReference type="ARBA" id="ARBA00022723"/>
    </source>
</evidence>
<evidence type="ECO:0000259" key="9">
    <source>
        <dbReference type="PROSITE" id="PS50157"/>
    </source>
</evidence>
<dbReference type="PROSITE" id="PS00028">
    <property type="entry name" value="ZINC_FINGER_C2H2_1"/>
    <property type="match status" value="1"/>
</dbReference>
<name>A0A1B6DCM0_9HEMI</name>
<dbReference type="Gene3D" id="3.30.160.60">
    <property type="entry name" value="Classic Zinc Finger"/>
    <property type="match status" value="1"/>
</dbReference>